<dbReference type="Proteomes" id="UP000255508">
    <property type="component" value="Unassembled WGS sequence"/>
</dbReference>
<name>A0A370DJF7_9GAMM</name>
<evidence type="ECO:0000313" key="2">
    <source>
        <dbReference type="EMBL" id="RDH85055.1"/>
    </source>
</evidence>
<dbReference type="AlphaFoldDB" id="A0A370DJF7"/>
<organism evidence="2 3">
    <name type="scientific">endosymbiont of Lamellibrachia luymesi</name>
    <dbReference type="NCBI Taxonomy" id="2200907"/>
    <lineage>
        <taxon>Bacteria</taxon>
        <taxon>Pseudomonadati</taxon>
        <taxon>Pseudomonadota</taxon>
        <taxon>Gammaproteobacteria</taxon>
        <taxon>sulfur-oxidizing symbionts</taxon>
    </lineage>
</organism>
<comment type="caution">
    <text evidence="2">The sequence shown here is derived from an EMBL/GenBank/DDBJ whole genome shotgun (WGS) entry which is preliminary data.</text>
</comment>
<feature type="domain" description="Rhodanese" evidence="1">
    <location>
        <begin position="30"/>
        <end position="128"/>
    </location>
</feature>
<dbReference type="Pfam" id="PF00581">
    <property type="entry name" value="Rhodanese"/>
    <property type="match status" value="1"/>
</dbReference>
<dbReference type="InterPro" id="IPR001763">
    <property type="entry name" value="Rhodanese-like_dom"/>
</dbReference>
<dbReference type="CDD" id="cd00158">
    <property type="entry name" value="RHOD"/>
    <property type="match status" value="1"/>
</dbReference>
<reference evidence="2 3" key="1">
    <citation type="journal article" date="2018" name="ISME J.">
        <title>Endosymbiont genomes yield clues of tubeworm success.</title>
        <authorList>
            <person name="Li Y."/>
            <person name="Liles M.R."/>
            <person name="Halanych K.M."/>
        </authorList>
    </citation>
    <scope>NUCLEOTIDE SEQUENCE [LARGE SCALE GENOMIC DNA]</scope>
    <source>
        <strain evidence="2">A1422</strain>
    </source>
</reference>
<keyword evidence="2" id="KW-0808">Transferase</keyword>
<dbReference type="PANTHER" id="PTHR44086">
    <property type="entry name" value="THIOSULFATE SULFURTRANSFERASE RDL2, MITOCHONDRIAL-RELATED"/>
    <property type="match status" value="1"/>
</dbReference>
<proteinExistence type="predicted"/>
<protein>
    <submittedName>
        <fullName evidence="2">Sulfurtransferase</fullName>
    </submittedName>
</protein>
<sequence length="156" mass="17271">MRKTFNDLIAEQSKSVDEILPWDLAEELSARDDLLLLDIRSPYEFDGGHIQDSLIVPRGILETACDYGYDETVPELVTARDKRVVVICRSGNRSILAAYTLKQMGFDDVVSLKTGLRGWNDYDQPLVNNAGDPVDPDAADAFFSPAITPEQLGSAH</sequence>
<dbReference type="InterPro" id="IPR036873">
    <property type="entry name" value="Rhodanese-like_dom_sf"/>
</dbReference>
<dbReference type="EMBL" id="QFXD01000304">
    <property type="protein sequence ID" value="RDH85055.1"/>
    <property type="molecule type" value="Genomic_DNA"/>
</dbReference>
<dbReference type="SMART" id="SM00450">
    <property type="entry name" value="RHOD"/>
    <property type="match status" value="1"/>
</dbReference>
<dbReference type="PANTHER" id="PTHR44086:SF13">
    <property type="entry name" value="THIOSULFATE SULFURTRANSFERASE PSPE"/>
    <property type="match status" value="1"/>
</dbReference>
<evidence type="ECO:0000313" key="3">
    <source>
        <dbReference type="Proteomes" id="UP000255508"/>
    </source>
</evidence>
<gene>
    <name evidence="2" type="ORF">DIZ79_17040</name>
</gene>
<dbReference type="PROSITE" id="PS50206">
    <property type="entry name" value="RHODANESE_3"/>
    <property type="match status" value="1"/>
</dbReference>
<dbReference type="GO" id="GO:0004792">
    <property type="term" value="F:thiosulfate-cyanide sulfurtransferase activity"/>
    <property type="evidence" value="ECO:0007669"/>
    <property type="project" value="TreeGrafter"/>
</dbReference>
<dbReference type="Gene3D" id="3.40.250.10">
    <property type="entry name" value="Rhodanese-like domain"/>
    <property type="match status" value="1"/>
</dbReference>
<accession>A0A370DJF7</accession>
<evidence type="ECO:0000259" key="1">
    <source>
        <dbReference type="PROSITE" id="PS50206"/>
    </source>
</evidence>
<dbReference type="SUPFAM" id="SSF52821">
    <property type="entry name" value="Rhodanese/Cell cycle control phosphatase"/>
    <property type="match status" value="1"/>
</dbReference>